<dbReference type="PANTHER" id="PTHR33121:SF15">
    <property type="entry name" value="BLUE LIGHT- AND TEMPERATURE-REGULATED ANTIREPRESSOR BLUF"/>
    <property type="match status" value="1"/>
</dbReference>
<organism evidence="2 3">
    <name type="scientific">Paenibacillus campinasensis</name>
    <dbReference type="NCBI Taxonomy" id="66347"/>
    <lineage>
        <taxon>Bacteria</taxon>
        <taxon>Bacillati</taxon>
        <taxon>Bacillota</taxon>
        <taxon>Bacilli</taxon>
        <taxon>Bacillales</taxon>
        <taxon>Paenibacillaceae</taxon>
        <taxon>Paenibacillus</taxon>
    </lineage>
</organism>
<dbReference type="EMBL" id="WOAA01000002">
    <property type="protein sequence ID" value="MUG65369.1"/>
    <property type="molecule type" value="Genomic_DNA"/>
</dbReference>
<proteinExistence type="predicted"/>
<dbReference type="InterPro" id="IPR035919">
    <property type="entry name" value="EAL_sf"/>
</dbReference>
<protein>
    <submittedName>
        <fullName evidence="2">EAL domain-containing protein</fullName>
    </submittedName>
</protein>
<feature type="domain" description="EAL" evidence="1">
    <location>
        <begin position="97"/>
        <end position="347"/>
    </location>
</feature>
<dbReference type="Pfam" id="PF00563">
    <property type="entry name" value="EAL"/>
    <property type="match status" value="1"/>
</dbReference>
<name>A0ABW9SWZ4_9BACL</name>
<dbReference type="PROSITE" id="PS50883">
    <property type="entry name" value="EAL"/>
    <property type="match status" value="1"/>
</dbReference>
<dbReference type="SUPFAM" id="SSF141868">
    <property type="entry name" value="EAL domain-like"/>
    <property type="match status" value="1"/>
</dbReference>
<accession>A0ABW9SWZ4</accession>
<dbReference type="RefSeq" id="WP_095399060.1">
    <property type="nucleotide sequence ID" value="NZ_WOAA01000002.1"/>
</dbReference>
<dbReference type="CDD" id="cd01948">
    <property type="entry name" value="EAL"/>
    <property type="match status" value="1"/>
</dbReference>
<evidence type="ECO:0000259" key="1">
    <source>
        <dbReference type="PROSITE" id="PS50883"/>
    </source>
</evidence>
<dbReference type="Proteomes" id="UP000435177">
    <property type="component" value="Unassembled WGS sequence"/>
</dbReference>
<comment type="caution">
    <text evidence="2">The sequence shown here is derived from an EMBL/GenBank/DDBJ whole genome shotgun (WGS) entry which is preliminary data.</text>
</comment>
<dbReference type="Gene3D" id="3.20.20.450">
    <property type="entry name" value="EAL domain"/>
    <property type="match status" value="1"/>
</dbReference>
<evidence type="ECO:0000313" key="2">
    <source>
        <dbReference type="EMBL" id="MUG65369.1"/>
    </source>
</evidence>
<gene>
    <name evidence="2" type="ORF">GNP94_05035</name>
</gene>
<dbReference type="SMART" id="SM00052">
    <property type="entry name" value="EAL"/>
    <property type="match status" value="1"/>
</dbReference>
<evidence type="ECO:0000313" key="3">
    <source>
        <dbReference type="Proteomes" id="UP000435177"/>
    </source>
</evidence>
<dbReference type="InterPro" id="IPR050706">
    <property type="entry name" value="Cyclic-di-GMP_PDE-like"/>
</dbReference>
<sequence length="348" mass="39830">MLCDNRSTFEPFEDQGIVQIRPAYAELLHLLDGWGGTVRNTREGCAVSYQGRDELVSLIRLLRGLPNGSREEISFRIMDGATPQQHHPWTMAEQLGPENDQCDMLNIILDQQFTSHMQPIVDRCEQIVAYEFLLRPAKNGRPFPPQKLFDTARRAGLHYFLDREARNAAIEASAKWLPSGVKRFINFLPSSISDPKKSLVQTFRVLESHHLDPCDFVFEVVETERIDDIQHLQAIFDTYRKHGISLAMDDVGAGYSTLEQMVLLKPDYVKIDRSLIDHCEQNSVKQQQLQMITRTAHEFGAKVLAEGIERREEFQYCRQIGIELAQGYLFGKPAERPLKGPQSQLMLC</sequence>
<dbReference type="InterPro" id="IPR001633">
    <property type="entry name" value="EAL_dom"/>
</dbReference>
<reference evidence="2 3" key="1">
    <citation type="submission" date="2019-11" db="EMBL/GenBank/DDBJ databases">
        <title>Draft genome sequences of five Paenibacillus species of dairy origin.</title>
        <authorList>
            <person name="Olajide A.M."/>
            <person name="Chen S."/>
            <person name="Lapointe G."/>
        </authorList>
    </citation>
    <scope>NUCLEOTIDE SEQUENCE [LARGE SCALE GENOMIC DNA]</scope>
    <source>
        <strain evidence="2 3">3CS1</strain>
    </source>
</reference>
<keyword evidence="3" id="KW-1185">Reference proteome</keyword>
<dbReference type="PANTHER" id="PTHR33121">
    <property type="entry name" value="CYCLIC DI-GMP PHOSPHODIESTERASE PDEF"/>
    <property type="match status" value="1"/>
</dbReference>